<protein>
    <submittedName>
        <fullName evidence="2">Uncharacterized protein</fullName>
    </submittedName>
</protein>
<gene>
    <name evidence="2" type="ORF">ABK905_11060</name>
</gene>
<accession>A0AAU7QER3</accession>
<evidence type="ECO:0000256" key="1">
    <source>
        <dbReference type="SAM" id="MobiDB-lite"/>
    </source>
</evidence>
<name>A0AAU7QER3_9GAMM</name>
<feature type="compositionally biased region" description="Acidic residues" evidence="1">
    <location>
        <begin position="1"/>
        <end position="11"/>
    </location>
</feature>
<feature type="region of interest" description="Disordered" evidence="1">
    <location>
        <begin position="1"/>
        <end position="55"/>
    </location>
</feature>
<sequence length="55" mass="5228">MAPGAETEEGAAEGTIASGVPGGVAPGTETEESVAEGVMANGAAGGNRTGRRNAR</sequence>
<dbReference type="EMBL" id="CP157947">
    <property type="protein sequence ID" value="XBS71417.1"/>
    <property type="molecule type" value="Genomic_DNA"/>
</dbReference>
<evidence type="ECO:0000313" key="2">
    <source>
        <dbReference type="EMBL" id="XBS71417.1"/>
    </source>
</evidence>
<proteinExistence type="predicted"/>
<organism evidence="2">
    <name type="scientific">Acerihabitans sp. KWT182</name>
    <dbReference type="NCBI Taxonomy" id="3157919"/>
    <lineage>
        <taxon>Bacteria</taxon>
        <taxon>Pseudomonadati</taxon>
        <taxon>Pseudomonadota</taxon>
        <taxon>Gammaproteobacteria</taxon>
        <taxon>Enterobacterales</taxon>
        <taxon>Pectobacteriaceae</taxon>
        <taxon>Acerihabitans</taxon>
    </lineage>
</organism>
<reference evidence="2" key="1">
    <citation type="submission" date="2024-06" db="EMBL/GenBank/DDBJ databases">
        <authorList>
            <person name="Coelho C."/>
            <person name="Bento M."/>
            <person name="Garcia E."/>
            <person name="Camelo A."/>
            <person name="Brandao I."/>
            <person name="Espirito Santo C."/>
            <person name="Trovao J."/>
            <person name="Verissimo A."/>
            <person name="Costa J."/>
            <person name="Tiago I."/>
        </authorList>
    </citation>
    <scope>NUCLEOTIDE SEQUENCE</scope>
    <source>
        <strain evidence="2">KWT182</strain>
    </source>
</reference>
<dbReference type="AlphaFoldDB" id="A0AAU7QER3"/>